<feature type="compositionally biased region" description="Low complexity" evidence="1">
    <location>
        <begin position="63"/>
        <end position="73"/>
    </location>
</feature>
<sequence length="132" mass="14922">EDTGRARKHRRALPARLDNGGDQGRRARGRRRGGHLRDLLDPHHRRRHGERGLRPGRPEGSGRRLPGLFAGARRGLRARRGQQRLPLSHKPLRPIPDPARPGRPAGPRPLAGHLPRRVRRPPPEDRARRGVV</sequence>
<protein>
    <submittedName>
        <fullName evidence="2">UPF0047 protein Bsu YugU</fullName>
    </submittedName>
</protein>
<feature type="compositionally biased region" description="Pro residues" evidence="1">
    <location>
        <begin position="93"/>
        <end position="107"/>
    </location>
</feature>
<dbReference type="AlphaFoldDB" id="A0A6J4QIC7"/>
<feature type="compositionally biased region" description="Basic and acidic residues" evidence="1">
    <location>
        <begin position="121"/>
        <end position="132"/>
    </location>
</feature>
<organism evidence="2">
    <name type="scientific">uncultured Rubrobacteraceae bacterium</name>
    <dbReference type="NCBI Taxonomy" id="349277"/>
    <lineage>
        <taxon>Bacteria</taxon>
        <taxon>Bacillati</taxon>
        <taxon>Actinomycetota</taxon>
        <taxon>Rubrobacteria</taxon>
        <taxon>Rubrobacterales</taxon>
        <taxon>Rubrobacteraceae</taxon>
        <taxon>environmental samples</taxon>
    </lineage>
</organism>
<evidence type="ECO:0000256" key="1">
    <source>
        <dbReference type="SAM" id="MobiDB-lite"/>
    </source>
</evidence>
<feature type="compositionally biased region" description="Basic and acidic residues" evidence="1">
    <location>
        <begin position="50"/>
        <end position="62"/>
    </location>
</feature>
<dbReference type="EMBL" id="CADCVH010000010">
    <property type="protein sequence ID" value="CAA9445165.1"/>
    <property type="molecule type" value="Genomic_DNA"/>
</dbReference>
<feature type="non-terminal residue" evidence="2">
    <location>
        <position position="132"/>
    </location>
</feature>
<feature type="non-terminal residue" evidence="2">
    <location>
        <position position="1"/>
    </location>
</feature>
<evidence type="ECO:0000313" key="2">
    <source>
        <dbReference type="EMBL" id="CAA9445165.1"/>
    </source>
</evidence>
<accession>A0A6J4QIC7</accession>
<proteinExistence type="predicted"/>
<feature type="compositionally biased region" description="Basic residues" evidence="1">
    <location>
        <begin position="1"/>
        <end position="13"/>
    </location>
</feature>
<gene>
    <name evidence="2" type="ORF">AVDCRST_MAG02-365</name>
</gene>
<name>A0A6J4QIC7_9ACTN</name>
<feature type="region of interest" description="Disordered" evidence="1">
    <location>
        <begin position="1"/>
        <end position="132"/>
    </location>
</feature>
<reference evidence="2" key="1">
    <citation type="submission" date="2020-02" db="EMBL/GenBank/DDBJ databases">
        <authorList>
            <person name="Meier V. D."/>
        </authorList>
    </citation>
    <scope>NUCLEOTIDE SEQUENCE</scope>
    <source>
        <strain evidence="2">AVDCRST_MAG02</strain>
    </source>
</reference>